<dbReference type="Proteomes" id="UP000198873">
    <property type="component" value="Unassembled WGS sequence"/>
</dbReference>
<evidence type="ECO:0000313" key="3">
    <source>
        <dbReference type="Proteomes" id="UP000198873"/>
    </source>
</evidence>
<dbReference type="EMBL" id="FPAB01000006">
    <property type="protein sequence ID" value="SFT05836.1"/>
    <property type="molecule type" value="Genomic_DNA"/>
</dbReference>
<feature type="transmembrane region" description="Helical" evidence="1">
    <location>
        <begin position="345"/>
        <end position="368"/>
    </location>
</feature>
<feature type="transmembrane region" description="Helical" evidence="1">
    <location>
        <begin position="380"/>
        <end position="402"/>
    </location>
</feature>
<dbReference type="STRING" id="1176198.SAMN05444716_106264"/>
<keyword evidence="1" id="KW-0812">Transmembrane</keyword>
<feature type="transmembrane region" description="Helical" evidence="1">
    <location>
        <begin position="178"/>
        <end position="211"/>
    </location>
</feature>
<feature type="transmembrane region" description="Helical" evidence="1">
    <location>
        <begin position="414"/>
        <end position="432"/>
    </location>
</feature>
<feature type="transmembrane region" description="Helical" evidence="1">
    <location>
        <begin position="82"/>
        <end position="102"/>
    </location>
</feature>
<name>A0A1I6UWM1_9ACTN</name>
<dbReference type="RefSeq" id="WP_093843790.1">
    <property type="nucleotide sequence ID" value="NZ_FPAB01000006.1"/>
</dbReference>
<protein>
    <submittedName>
        <fullName evidence="2">Uncharacterized protein</fullName>
    </submittedName>
</protein>
<sequence>MTPRTAATRRRPALAVGAAAGALLVVSAALGRYVRPTSDDWCAAWKTRELGIHGITWDFYTTQNGRVANAFLNGVTYTAGLLGPQLLPTLLLLALTGGLVVLGRTLTVRTGREAPLPALVAAALVLPALLVYASPLPYQTLLWAPATISHTLPAIIGLWLVNAALWAQRRGRRARRTAIACALAAGVFLGTLSEAFSAAAGVLAALAALAALPRRRTRDGRYVLAWCTAGCLGLAAGLALLYTSPGARARRRVHPPPGDPFSTTELTATVRDWLRVWEWIAGSAGSWVWLGAATAGLLLGLALRTAPLALPPLAAPDPPPAATAATAATHGPGADAGRVALPGRLALAAPALAVALASLAVVAALRVGYGPSGWTYYRTWNSFLLPLLLALCLYGLLAGQALATRLRRPRTRTVAALLTTAATLAALAGLLPEVRALTSETRARAAAWDAQDARIRAETAAGATTVGYQPLHIAGLTEPFMAKNAAGDWAARCVAGFYHVDRIEPLTPHRGGGTP</sequence>
<proteinExistence type="predicted"/>
<keyword evidence="1" id="KW-1133">Transmembrane helix</keyword>
<dbReference type="AlphaFoldDB" id="A0A1I6UWM1"/>
<evidence type="ECO:0000256" key="1">
    <source>
        <dbReference type="SAM" id="Phobius"/>
    </source>
</evidence>
<gene>
    <name evidence="2" type="ORF">SAMN05444716_106264</name>
</gene>
<feature type="transmembrane region" description="Helical" evidence="1">
    <location>
        <begin position="141"/>
        <end position="166"/>
    </location>
</feature>
<accession>A0A1I6UWM1</accession>
<feature type="transmembrane region" description="Helical" evidence="1">
    <location>
        <begin position="114"/>
        <end position="135"/>
    </location>
</feature>
<feature type="transmembrane region" description="Helical" evidence="1">
    <location>
        <begin position="223"/>
        <end position="242"/>
    </location>
</feature>
<keyword evidence="1" id="KW-0472">Membrane</keyword>
<dbReference type="InterPro" id="IPR045691">
    <property type="entry name" value="DUF6056"/>
</dbReference>
<reference evidence="3" key="1">
    <citation type="submission" date="2016-10" db="EMBL/GenBank/DDBJ databases">
        <authorList>
            <person name="Varghese N."/>
            <person name="Submissions S."/>
        </authorList>
    </citation>
    <scope>NUCLEOTIDE SEQUENCE [LARGE SCALE GENOMIC DNA]</scope>
    <source>
        <strain evidence="3">CGMCC 4.7047</strain>
    </source>
</reference>
<dbReference type="Pfam" id="PF19528">
    <property type="entry name" value="DUF6056"/>
    <property type="match status" value="1"/>
</dbReference>
<keyword evidence="3" id="KW-1185">Reference proteome</keyword>
<evidence type="ECO:0000313" key="2">
    <source>
        <dbReference type="EMBL" id="SFT05836.1"/>
    </source>
</evidence>
<organism evidence="2 3">
    <name type="scientific">Streptomyces harbinensis</name>
    <dbReference type="NCBI Taxonomy" id="1176198"/>
    <lineage>
        <taxon>Bacteria</taxon>
        <taxon>Bacillati</taxon>
        <taxon>Actinomycetota</taxon>
        <taxon>Actinomycetes</taxon>
        <taxon>Kitasatosporales</taxon>
        <taxon>Streptomycetaceae</taxon>
        <taxon>Streptomyces</taxon>
    </lineage>
</organism>